<dbReference type="AlphaFoldDB" id="A0A4P2R4K2"/>
<gene>
    <name evidence="1" type="ORF">SOCE836_099080</name>
</gene>
<dbReference type="EMBL" id="CP012672">
    <property type="protein sequence ID" value="AUX37678.1"/>
    <property type="molecule type" value="Genomic_DNA"/>
</dbReference>
<proteinExistence type="predicted"/>
<protein>
    <submittedName>
        <fullName evidence="1">Uncharacterized protein</fullName>
    </submittedName>
</protein>
<reference evidence="1 2" key="1">
    <citation type="submission" date="2015-09" db="EMBL/GenBank/DDBJ databases">
        <title>Sorangium comparison.</title>
        <authorList>
            <person name="Zaburannyi N."/>
            <person name="Bunk B."/>
            <person name="Overmann J."/>
            <person name="Mueller R."/>
        </authorList>
    </citation>
    <scope>NUCLEOTIDE SEQUENCE [LARGE SCALE GENOMIC DNA]</scope>
    <source>
        <strain evidence="1 2">So ce836</strain>
    </source>
</reference>
<accession>A0A4P2R4K2</accession>
<evidence type="ECO:0000313" key="1">
    <source>
        <dbReference type="EMBL" id="AUX37678.1"/>
    </source>
</evidence>
<dbReference type="Proteomes" id="UP000295497">
    <property type="component" value="Chromosome"/>
</dbReference>
<sequence>MNPRVCRAIAVERRGLVRAAASFSGGTALQIEVGIS</sequence>
<evidence type="ECO:0000313" key="2">
    <source>
        <dbReference type="Proteomes" id="UP000295497"/>
    </source>
</evidence>
<organism evidence="1 2">
    <name type="scientific">Sorangium cellulosum</name>
    <name type="common">Polyangium cellulosum</name>
    <dbReference type="NCBI Taxonomy" id="56"/>
    <lineage>
        <taxon>Bacteria</taxon>
        <taxon>Pseudomonadati</taxon>
        <taxon>Myxococcota</taxon>
        <taxon>Polyangia</taxon>
        <taxon>Polyangiales</taxon>
        <taxon>Polyangiaceae</taxon>
        <taxon>Sorangium</taxon>
    </lineage>
</organism>
<name>A0A4P2R4K2_SORCE</name>